<dbReference type="SUPFAM" id="SSF48726">
    <property type="entry name" value="Immunoglobulin"/>
    <property type="match status" value="1"/>
</dbReference>
<evidence type="ECO:0000256" key="2">
    <source>
        <dbReference type="ARBA" id="ARBA00023319"/>
    </source>
</evidence>
<dbReference type="InterPro" id="IPR013783">
    <property type="entry name" value="Ig-like_fold"/>
</dbReference>
<keyword evidence="5" id="KW-0418">Kinase</keyword>
<dbReference type="GO" id="GO:0030424">
    <property type="term" value="C:axon"/>
    <property type="evidence" value="ECO:0007669"/>
    <property type="project" value="TreeGrafter"/>
</dbReference>
<dbReference type="Gene3D" id="2.60.40.10">
    <property type="entry name" value="Immunoglobulins"/>
    <property type="match status" value="1"/>
</dbReference>
<proteinExistence type="predicted"/>
<dbReference type="InterPro" id="IPR036179">
    <property type="entry name" value="Ig-like_dom_sf"/>
</dbReference>
<dbReference type="EMBL" id="BMAW01001974">
    <property type="protein sequence ID" value="GFS76462.1"/>
    <property type="molecule type" value="Genomic_DNA"/>
</dbReference>
<feature type="non-terminal residue" evidence="5">
    <location>
        <position position="1"/>
    </location>
</feature>
<dbReference type="PROSITE" id="PS50835">
    <property type="entry name" value="IG_LIKE"/>
    <property type="match status" value="1"/>
</dbReference>
<dbReference type="SMART" id="SM00409">
    <property type="entry name" value="IG"/>
    <property type="match status" value="1"/>
</dbReference>
<protein>
    <submittedName>
        <fullName evidence="5">Receptor protein-tyrosine kinase</fullName>
    </submittedName>
</protein>
<evidence type="ECO:0000256" key="1">
    <source>
        <dbReference type="ARBA" id="ARBA00023157"/>
    </source>
</evidence>
<dbReference type="InterPro" id="IPR007110">
    <property type="entry name" value="Ig-like_dom"/>
</dbReference>
<dbReference type="PANTHER" id="PTHR10075">
    <property type="entry name" value="BASIGIN RELATED"/>
    <property type="match status" value="1"/>
</dbReference>
<keyword evidence="3" id="KW-0812">Transmembrane</keyword>
<dbReference type="PANTHER" id="PTHR10075:SF14">
    <property type="entry name" value="CELL ADHESION MOLECULE DSCAM2-RELATED"/>
    <property type="match status" value="1"/>
</dbReference>
<dbReference type="Proteomes" id="UP000887013">
    <property type="component" value="Unassembled WGS sequence"/>
</dbReference>
<organism evidence="5 6">
    <name type="scientific">Nephila pilipes</name>
    <name type="common">Giant wood spider</name>
    <name type="synonym">Nephila maculata</name>
    <dbReference type="NCBI Taxonomy" id="299642"/>
    <lineage>
        <taxon>Eukaryota</taxon>
        <taxon>Metazoa</taxon>
        <taxon>Ecdysozoa</taxon>
        <taxon>Arthropoda</taxon>
        <taxon>Chelicerata</taxon>
        <taxon>Arachnida</taxon>
        <taxon>Araneae</taxon>
        <taxon>Araneomorphae</taxon>
        <taxon>Entelegynae</taxon>
        <taxon>Araneoidea</taxon>
        <taxon>Nephilidae</taxon>
        <taxon>Nephila</taxon>
    </lineage>
</organism>
<evidence type="ECO:0000313" key="5">
    <source>
        <dbReference type="EMBL" id="GFS76462.1"/>
    </source>
</evidence>
<comment type="caution">
    <text evidence="5">The sequence shown here is derived from an EMBL/GenBank/DDBJ whole genome shotgun (WGS) entry which is preliminary data.</text>
</comment>
<accession>A0A8X6T2W8</accession>
<dbReference type="GO" id="GO:0005886">
    <property type="term" value="C:plasma membrane"/>
    <property type="evidence" value="ECO:0007669"/>
    <property type="project" value="TreeGrafter"/>
</dbReference>
<evidence type="ECO:0000256" key="3">
    <source>
        <dbReference type="SAM" id="Phobius"/>
    </source>
</evidence>
<keyword evidence="5" id="KW-0829">Tyrosine-protein kinase</keyword>
<dbReference type="GO" id="GO:0004713">
    <property type="term" value="F:protein tyrosine kinase activity"/>
    <property type="evidence" value="ECO:0007669"/>
    <property type="project" value="UniProtKB-KW"/>
</dbReference>
<keyword evidence="6" id="KW-1185">Reference proteome</keyword>
<reference evidence="5" key="1">
    <citation type="submission" date="2020-08" db="EMBL/GenBank/DDBJ databases">
        <title>Multicomponent nature underlies the extraordinary mechanical properties of spider dragline silk.</title>
        <authorList>
            <person name="Kono N."/>
            <person name="Nakamura H."/>
            <person name="Mori M."/>
            <person name="Yoshida Y."/>
            <person name="Ohtoshi R."/>
            <person name="Malay A.D."/>
            <person name="Moran D.A.P."/>
            <person name="Tomita M."/>
            <person name="Numata K."/>
            <person name="Arakawa K."/>
        </authorList>
    </citation>
    <scope>NUCLEOTIDE SEQUENCE</scope>
</reference>
<keyword evidence="1" id="KW-1015">Disulfide bond</keyword>
<dbReference type="InterPro" id="IPR013098">
    <property type="entry name" value="Ig_I-set"/>
</dbReference>
<dbReference type="InterPro" id="IPR003599">
    <property type="entry name" value="Ig_sub"/>
</dbReference>
<dbReference type="InterPro" id="IPR003598">
    <property type="entry name" value="Ig_sub2"/>
</dbReference>
<dbReference type="AlphaFoldDB" id="A0A8X6T2W8"/>
<keyword evidence="3" id="KW-0472">Membrane</keyword>
<dbReference type="CDD" id="cd00096">
    <property type="entry name" value="Ig"/>
    <property type="match status" value="1"/>
</dbReference>
<dbReference type="OrthoDB" id="6417661at2759"/>
<sequence>IRPPILNSTNMAGVSIVTAPGTLQEFFCFVDGVPFPKIIWTKDGEVFDVTNMSGVEVTEEGQRLTIRRVLDRDAGFYECIAENRGGVVKANTTLDILLDDRDALQGGLTNGEIAAAVVFGIVAIILILVVSCLVQRIVKEKKQKKELDFISHNMFERGYIDIFNPNLPLEDQIDLLPYKHNCEFPKERLKLGE</sequence>
<feature type="domain" description="Ig-like" evidence="4">
    <location>
        <begin position="3"/>
        <end position="95"/>
    </location>
</feature>
<keyword evidence="3" id="KW-1133">Transmembrane helix</keyword>
<keyword evidence="5" id="KW-0675">Receptor</keyword>
<feature type="transmembrane region" description="Helical" evidence="3">
    <location>
        <begin position="113"/>
        <end position="134"/>
    </location>
</feature>
<dbReference type="FunFam" id="2.60.40.10:FF:000032">
    <property type="entry name" value="palladin isoform X1"/>
    <property type="match status" value="1"/>
</dbReference>
<dbReference type="GO" id="GO:0070593">
    <property type="term" value="P:dendrite self-avoidance"/>
    <property type="evidence" value="ECO:0007669"/>
    <property type="project" value="TreeGrafter"/>
</dbReference>
<dbReference type="GO" id="GO:0007156">
    <property type="term" value="P:homophilic cell adhesion via plasma membrane adhesion molecules"/>
    <property type="evidence" value="ECO:0007669"/>
    <property type="project" value="TreeGrafter"/>
</dbReference>
<name>A0A8X6T2W8_NEPPI</name>
<keyword evidence="5" id="KW-0808">Transferase</keyword>
<gene>
    <name evidence="5" type="primary">NCL1_42370</name>
    <name evidence="5" type="ORF">NPIL_410401</name>
</gene>
<evidence type="ECO:0000259" key="4">
    <source>
        <dbReference type="PROSITE" id="PS50835"/>
    </source>
</evidence>
<keyword evidence="2" id="KW-0393">Immunoglobulin domain</keyword>
<dbReference type="GO" id="GO:0098632">
    <property type="term" value="F:cell-cell adhesion mediator activity"/>
    <property type="evidence" value="ECO:0007669"/>
    <property type="project" value="TreeGrafter"/>
</dbReference>
<dbReference type="SMART" id="SM00408">
    <property type="entry name" value="IGc2"/>
    <property type="match status" value="1"/>
</dbReference>
<evidence type="ECO:0000313" key="6">
    <source>
        <dbReference type="Proteomes" id="UP000887013"/>
    </source>
</evidence>
<dbReference type="GO" id="GO:0007411">
    <property type="term" value="P:axon guidance"/>
    <property type="evidence" value="ECO:0007669"/>
    <property type="project" value="TreeGrafter"/>
</dbReference>
<dbReference type="Pfam" id="PF07679">
    <property type="entry name" value="I-set"/>
    <property type="match status" value="1"/>
</dbReference>